<sequence length="325" mass="33060">MAAALTSPRNVRDGEAAATPKRAVLCAAAALSVAAVLIHVWAAFQHFQQWWGYGAMFLATAAVQAIFAAGLLRRPGQQFLLSVVAGNLSIAGGYVVTRTVGMPFLGPHAWHPEKVGGLDLAATASEVALAVAVITLLVGRYRAAVGHVLLLFGVVGALSAGGWGISSSLGAEPPAARVGSWVQAPGGLLRVDRVAPESMAAMQMDKFAEQGMSMGDPMGMDMAPEGQRRFAVDVTLAAGEGGDLAYSADDFRLTGEGMEGAGPLRTTLTDGPVPAGGRISGTVVFQAPEDADGLELSLGVGGDPVALPLEPTSGENGGDGGGHEH</sequence>
<feature type="compositionally biased region" description="Gly residues" evidence="1">
    <location>
        <begin position="315"/>
        <end position="325"/>
    </location>
</feature>
<gene>
    <name evidence="3" type="ORF">GBA63_18630</name>
</gene>
<dbReference type="RefSeq" id="WP_166178608.1">
    <property type="nucleotide sequence ID" value="NZ_CP045119.1"/>
</dbReference>
<evidence type="ECO:0008006" key="5">
    <source>
        <dbReference type="Google" id="ProtNLM"/>
    </source>
</evidence>
<dbReference type="Proteomes" id="UP000501452">
    <property type="component" value="Chromosome"/>
</dbReference>
<name>A0A6G8QDA5_9ACTN</name>
<keyword evidence="2" id="KW-0472">Membrane</keyword>
<dbReference type="KEGG" id="rub:GBA63_18630"/>
<keyword evidence="2" id="KW-0812">Transmembrane</keyword>
<evidence type="ECO:0000256" key="1">
    <source>
        <dbReference type="SAM" id="MobiDB-lite"/>
    </source>
</evidence>
<feature type="transmembrane region" description="Helical" evidence="2">
    <location>
        <begin position="50"/>
        <end position="72"/>
    </location>
</feature>
<keyword evidence="4" id="KW-1185">Reference proteome</keyword>
<reference evidence="3 4" key="1">
    <citation type="submission" date="2019-10" db="EMBL/GenBank/DDBJ databases">
        <title>Rubrobacter sp nov SCSIO 52090 isolated from a deep-sea sediment in the South China Sea.</title>
        <authorList>
            <person name="Chen R.W."/>
        </authorList>
    </citation>
    <scope>NUCLEOTIDE SEQUENCE [LARGE SCALE GENOMIC DNA]</scope>
    <source>
        <strain evidence="3 4">SCSIO 52909</strain>
    </source>
</reference>
<feature type="region of interest" description="Disordered" evidence="1">
    <location>
        <begin position="301"/>
        <end position="325"/>
    </location>
</feature>
<protein>
    <recommendedName>
        <fullName evidence="5">DUF4352 domain-containing protein</fullName>
    </recommendedName>
</protein>
<evidence type="ECO:0000313" key="4">
    <source>
        <dbReference type="Proteomes" id="UP000501452"/>
    </source>
</evidence>
<organism evidence="3 4">
    <name type="scientific">Rubrobacter tropicus</name>
    <dbReference type="NCBI Taxonomy" id="2653851"/>
    <lineage>
        <taxon>Bacteria</taxon>
        <taxon>Bacillati</taxon>
        <taxon>Actinomycetota</taxon>
        <taxon>Rubrobacteria</taxon>
        <taxon>Rubrobacterales</taxon>
        <taxon>Rubrobacteraceae</taxon>
        <taxon>Rubrobacter</taxon>
    </lineage>
</organism>
<dbReference type="EMBL" id="CP045119">
    <property type="protein sequence ID" value="QIN84433.1"/>
    <property type="molecule type" value="Genomic_DNA"/>
</dbReference>
<dbReference type="AlphaFoldDB" id="A0A6G8QDA5"/>
<keyword evidence="2" id="KW-1133">Transmembrane helix</keyword>
<feature type="transmembrane region" description="Helical" evidence="2">
    <location>
        <begin position="117"/>
        <end position="138"/>
    </location>
</feature>
<evidence type="ECO:0000256" key="2">
    <source>
        <dbReference type="SAM" id="Phobius"/>
    </source>
</evidence>
<accession>A0A6G8QDA5</accession>
<proteinExistence type="predicted"/>
<feature type="transmembrane region" description="Helical" evidence="2">
    <location>
        <begin position="79"/>
        <end position="97"/>
    </location>
</feature>
<evidence type="ECO:0000313" key="3">
    <source>
        <dbReference type="EMBL" id="QIN84433.1"/>
    </source>
</evidence>
<feature type="transmembrane region" description="Helical" evidence="2">
    <location>
        <begin position="145"/>
        <end position="165"/>
    </location>
</feature>
<feature type="transmembrane region" description="Helical" evidence="2">
    <location>
        <begin position="23"/>
        <end position="44"/>
    </location>
</feature>